<dbReference type="PANTHER" id="PTHR14742:SF0">
    <property type="entry name" value="RIBONUCLEASE P PROTEIN SUBUNIT P21"/>
    <property type="match status" value="1"/>
</dbReference>
<proteinExistence type="inferred from homology"/>
<accession>A0A0A1TKS5</accession>
<keyword evidence="2" id="KW-0479">Metal-binding</keyword>
<evidence type="ECO:0000313" key="7">
    <source>
        <dbReference type="Proteomes" id="UP000039046"/>
    </source>
</evidence>
<keyword evidence="7" id="KW-1185">Reference proteome</keyword>
<evidence type="ECO:0000256" key="1">
    <source>
        <dbReference type="ARBA" id="ARBA00022694"/>
    </source>
</evidence>
<feature type="region of interest" description="Disordered" evidence="5">
    <location>
        <begin position="33"/>
        <end position="55"/>
    </location>
</feature>
<dbReference type="STRING" id="1531966.A0A0A1TKS5"/>
<organism evidence="6 7">
    <name type="scientific">[Torrubiella] hemipterigena</name>
    <dbReference type="NCBI Taxonomy" id="1531966"/>
    <lineage>
        <taxon>Eukaryota</taxon>
        <taxon>Fungi</taxon>
        <taxon>Dikarya</taxon>
        <taxon>Ascomycota</taxon>
        <taxon>Pezizomycotina</taxon>
        <taxon>Sordariomycetes</taxon>
        <taxon>Hypocreomycetidae</taxon>
        <taxon>Hypocreales</taxon>
        <taxon>Clavicipitaceae</taxon>
        <taxon>Clavicipitaceae incertae sedis</taxon>
        <taxon>'Torrubiella' clade</taxon>
    </lineage>
</organism>
<evidence type="ECO:0000256" key="3">
    <source>
        <dbReference type="ARBA" id="ARBA00022833"/>
    </source>
</evidence>
<evidence type="ECO:0008006" key="8">
    <source>
        <dbReference type="Google" id="ProtNLM"/>
    </source>
</evidence>
<gene>
    <name evidence="6" type="ORF">VHEMI06953</name>
</gene>
<dbReference type="HOGENOM" id="CLU_079140_1_1_1"/>
<sequence length="165" mass="18124">MAKSKSAPGVQNRHVYSRASYLYQAAAYLASQAGDHNQPSENAPTTVSAGKQTSNASDVAKAVQNTSRLLLKDMREVSLKVLIRQTPELKRTICRSCDTLLREGDTCTSIIENLSKRGEKSWADILVVSCHMCKAVKRYPLNAKRPERKKLRLVAGNHEDNGPGG</sequence>
<comment type="similarity">
    <text evidence="4">Belongs to the eukaryotic/archaeal RNase P protein component 4 family.</text>
</comment>
<feature type="compositionally biased region" description="Polar residues" evidence="5">
    <location>
        <begin position="34"/>
        <end position="55"/>
    </location>
</feature>
<dbReference type="GO" id="GO:0046872">
    <property type="term" value="F:metal ion binding"/>
    <property type="evidence" value="ECO:0007669"/>
    <property type="project" value="UniProtKB-KW"/>
</dbReference>
<dbReference type="InterPro" id="IPR007175">
    <property type="entry name" value="Rpr2/Snm1/Rpp21"/>
</dbReference>
<dbReference type="Proteomes" id="UP000039046">
    <property type="component" value="Unassembled WGS sequence"/>
</dbReference>
<reference evidence="6 7" key="1">
    <citation type="journal article" date="2015" name="Genome Announc.">
        <title>Draft Genome Sequence and Gene Annotation of the Entomopathogenic Fungus Verticillium hemipterigenum.</title>
        <authorList>
            <person name="Horn F."/>
            <person name="Habel A."/>
            <person name="Scharf D.H."/>
            <person name="Dworschak J."/>
            <person name="Brakhage A.A."/>
            <person name="Guthke R."/>
            <person name="Hertweck C."/>
            <person name="Linde J."/>
        </authorList>
    </citation>
    <scope>NUCLEOTIDE SEQUENCE [LARGE SCALE GENOMIC DNA]</scope>
</reference>
<keyword evidence="1" id="KW-0819">tRNA processing</keyword>
<protein>
    <recommendedName>
        <fullName evidence="8">RNAse P Rpr2/Rpp21 subunit domain-containing protein</fullName>
    </recommendedName>
</protein>
<keyword evidence="3" id="KW-0862">Zinc</keyword>
<evidence type="ECO:0000256" key="5">
    <source>
        <dbReference type="SAM" id="MobiDB-lite"/>
    </source>
</evidence>
<dbReference type="AlphaFoldDB" id="A0A0A1TKS5"/>
<dbReference type="Pfam" id="PF04032">
    <property type="entry name" value="Rpr2"/>
    <property type="match status" value="1"/>
</dbReference>
<dbReference type="GO" id="GO:0005655">
    <property type="term" value="C:nucleolar ribonuclease P complex"/>
    <property type="evidence" value="ECO:0007669"/>
    <property type="project" value="TreeGrafter"/>
</dbReference>
<evidence type="ECO:0000313" key="6">
    <source>
        <dbReference type="EMBL" id="CEJ91228.1"/>
    </source>
</evidence>
<evidence type="ECO:0000256" key="2">
    <source>
        <dbReference type="ARBA" id="ARBA00022723"/>
    </source>
</evidence>
<dbReference type="GO" id="GO:0008033">
    <property type="term" value="P:tRNA processing"/>
    <property type="evidence" value="ECO:0007669"/>
    <property type="project" value="UniProtKB-KW"/>
</dbReference>
<dbReference type="EMBL" id="CDHN01000003">
    <property type="protein sequence ID" value="CEJ91228.1"/>
    <property type="molecule type" value="Genomic_DNA"/>
</dbReference>
<evidence type="ECO:0000256" key="4">
    <source>
        <dbReference type="ARBA" id="ARBA00038402"/>
    </source>
</evidence>
<name>A0A0A1TKS5_9HYPO</name>
<dbReference type="PANTHER" id="PTHR14742">
    <property type="entry name" value="RIBONUCLEASE P SUBUNIT P21"/>
    <property type="match status" value="1"/>
</dbReference>
<dbReference type="Gene3D" id="6.20.50.20">
    <property type="match status" value="1"/>
</dbReference>
<dbReference type="OrthoDB" id="128536at2759"/>